<gene>
    <name evidence="3" type="ORF">OXR69_020960</name>
</gene>
<dbReference type="CDD" id="cd03823">
    <property type="entry name" value="GT4_ExpE7-like"/>
    <property type="match status" value="1"/>
</dbReference>
<dbReference type="Proteomes" id="UP001075001">
    <property type="component" value="Unassembled WGS sequence"/>
</dbReference>
<dbReference type="InterPro" id="IPR028098">
    <property type="entry name" value="Glyco_trans_4-like_N"/>
</dbReference>
<feature type="domain" description="Glycosyl transferase family 1" evidence="1">
    <location>
        <begin position="212"/>
        <end position="328"/>
    </location>
</feature>
<dbReference type="Pfam" id="PF00534">
    <property type="entry name" value="Glycos_transf_1"/>
    <property type="match status" value="1"/>
</dbReference>
<dbReference type="InterPro" id="IPR050194">
    <property type="entry name" value="Glycosyltransferase_grp1"/>
</dbReference>
<dbReference type="Gene3D" id="3.40.50.2000">
    <property type="entry name" value="Glycogen Phosphorylase B"/>
    <property type="match status" value="2"/>
</dbReference>
<dbReference type="RefSeq" id="WP_112213196.1">
    <property type="nucleotide sequence ID" value="NZ_CP036175.1"/>
</dbReference>
<reference evidence="3" key="1">
    <citation type="submission" date="2023-03" db="EMBL/GenBank/DDBJ databases">
        <title>identification of new KPC variant in Klebsiella huaxiensis from the Hospital Sewage Samples in China.</title>
        <authorList>
            <person name="Wu Y."/>
        </authorList>
    </citation>
    <scope>NUCLEOTIDE SEQUENCE</scope>
    <source>
        <strain evidence="3">ZR-9</strain>
    </source>
</reference>
<feature type="domain" description="Glycosyltransferase subfamily 4-like N-terminal" evidence="2">
    <location>
        <begin position="16"/>
        <end position="197"/>
    </location>
</feature>
<dbReference type="PANTHER" id="PTHR45947:SF3">
    <property type="entry name" value="SULFOQUINOVOSYL TRANSFERASE SQD2"/>
    <property type="match status" value="1"/>
</dbReference>
<proteinExistence type="predicted"/>
<dbReference type="Pfam" id="PF13439">
    <property type="entry name" value="Glyco_transf_4"/>
    <property type="match status" value="1"/>
</dbReference>
<comment type="caution">
    <text evidence="3">The sequence shown here is derived from an EMBL/GenBank/DDBJ whole genome shotgun (WGS) entry which is preliminary data.</text>
</comment>
<name>A0ABT6EFX2_9ENTR</name>
<dbReference type="EMBL" id="JAPQEX020000001">
    <property type="protein sequence ID" value="MDG1644319.1"/>
    <property type="molecule type" value="Genomic_DNA"/>
</dbReference>
<evidence type="ECO:0000313" key="3">
    <source>
        <dbReference type="EMBL" id="MDG1644319.1"/>
    </source>
</evidence>
<evidence type="ECO:0000313" key="4">
    <source>
        <dbReference type="Proteomes" id="UP001075001"/>
    </source>
</evidence>
<sequence>MKVAIINTLYHPNRLGGAELSVQLLAEELVKNGSEVLVLTLHSEGIIRRDLVNGVNVTYLPLLNVYWPYNNKRQNVFMKLIWHANDFYNFRMIKSVENEIDLFQPDIVHTNNLSGFSMGIWLSLKKKGIHIVHTARDYYMFHPNSTLFKNGICMSMNNPIVRVNRYFKSRMSKGVDAFIGISSYVSELHKSYGFAPNGFHSFVYNPINKIEHNRVSDNKLTIGFIGRLTADKGFDQFINSAALYSDKFNFIAAGKPDASEQSEELVDKAIKCGVQVLGFVPAEIFFDKIDILLLPTKWNEPFGRVVAEAAVAGIPVYTNYIGGIKEIASFFEWVRDIKYFNEPEMNEIVKSARMSVIKMDNPFNINDHVSRYMEIYGKIIS</sequence>
<accession>A0ABT6EFX2</accession>
<organism evidence="3 4">
    <name type="scientific">Klebsiella huaxiensis</name>
    <dbReference type="NCBI Taxonomy" id="2153354"/>
    <lineage>
        <taxon>Bacteria</taxon>
        <taxon>Pseudomonadati</taxon>
        <taxon>Pseudomonadota</taxon>
        <taxon>Gammaproteobacteria</taxon>
        <taxon>Enterobacterales</taxon>
        <taxon>Enterobacteriaceae</taxon>
        <taxon>Klebsiella/Raoultella group</taxon>
        <taxon>Klebsiella</taxon>
    </lineage>
</organism>
<dbReference type="PANTHER" id="PTHR45947">
    <property type="entry name" value="SULFOQUINOVOSYL TRANSFERASE SQD2"/>
    <property type="match status" value="1"/>
</dbReference>
<dbReference type="InterPro" id="IPR001296">
    <property type="entry name" value="Glyco_trans_1"/>
</dbReference>
<protein>
    <submittedName>
        <fullName evidence="3">Glycosyltransferase family 4 protein</fullName>
    </submittedName>
</protein>
<evidence type="ECO:0000259" key="1">
    <source>
        <dbReference type="Pfam" id="PF00534"/>
    </source>
</evidence>
<dbReference type="SUPFAM" id="SSF53756">
    <property type="entry name" value="UDP-Glycosyltransferase/glycogen phosphorylase"/>
    <property type="match status" value="1"/>
</dbReference>
<evidence type="ECO:0000259" key="2">
    <source>
        <dbReference type="Pfam" id="PF13439"/>
    </source>
</evidence>
<keyword evidence="4" id="KW-1185">Reference proteome</keyword>